<protein>
    <submittedName>
        <fullName evidence="2">Uncharacterized protein</fullName>
    </submittedName>
</protein>
<comment type="caution">
    <text evidence="2">The sequence shown here is derived from an EMBL/GenBank/DDBJ whole genome shotgun (WGS) entry which is preliminary data.</text>
</comment>
<reference evidence="2 3" key="1">
    <citation type="journal article" date="2024" name="Commun. Biol.">
        <title>Comparative genomic analysis of thermophilic fungi reveals convergent evolutionary adaptations and gene losses.</title>
        <authorList>
            <person name="Steindorff A.S."/>
            <person name="Aguilar-Pontes M.V."/>
            <person name="Robinson A.J."/>
            <person name="Andreopoulos B."/>
            <person name="LaButti K."/>
            <person name="Kuo A."/>
            <person name="Mondo S."/>
            <person name="Riley R."/>
            <person name="Otillar R."/>
            <person name="Haridas S."/>
            <person name="Lipzen A."/>
            <person name="Grimwood J."/>
            <person name="Schmutz J."/>
            <person name="Clum A."/>
            <person name="Reid I.D."/>
            <person name="Moisan M.C."/>
            <person name="Butler G."/>
            <person name="Nguyen T.T.M."/>
            <person name="Dewar K."/>
            <person name="Conant G."/>
            <person name="Drula E."/>
            <person name="Henrissat B."/>
            <person name="Hansel C."/>
            <person name="Singer S."/>
            <person name="Hutchinson M.I."/>
            <person name="de Vries R.P."/>
            <person name="Natvig D.O."/>
            <person name="Powell A.J."/>
            <person name="Tsang A."/>
            <person name="Grigoriev I.V."/>
        </authorList>
    </citation>
    <scope>NUCLEOTIDE SEQUENCE [LARGE SCALE GENOMIC DNA]</scope>
    <source>
        <strain evidence="2 3">ATCC 24622</strain>
    </source>
</reference>
<gene>
    <name evidence="2" type="ORF">VTK73DRAFT_2661</name>
</gene>
<accession>A0ABR3VQI3</accession>
<feature type="region of interest" description="Disordered" evidence="1">
    <location>
        <begin position="1"/>
        <end position="20"/>
    </location>
</feature>
<feature type="region of interest" description="Disordered" evidence="1">
    <location>
        <begin position="35"/>
        <end position="161"/>
    </location>
</feature>
<sequence>MTCRSAMLPGFWEGNKPLSEEVDGGLLGNVRLGKAAGCAPFGERKEEKKDEKKDEEKQDEEDEKTEKCPRSGASISPVFILTAPFPSDPLSLSQKKEGGQRGEQQTEADRARARTALVRPALPTPERVSHPAGRQHARQGESTAAPPDWSSAVVWQTQPDN</sequence>
<organism evidence="2 3">
    <name type="scientific">Phialemonium thermophilum</name>
    <dbReference type="NCBI Taxonomy" id="223376"/>
    <lineage>
        <taxon>Eukaryota</taxon>
        <taxon>Fungi</taxon>
        <taxon>Dikarya</taxon>
        <taxon>Ascomycota</taxon>
        <taxon>Pezizomycotina</taxon>
        <taxon>Sordariomycetes</taxon>
        <taxon>Sordariomycetidae</taxon>
        <taxon>Cephalothecales</taxon>
        <taxon>Cephalothecaceae</taxon>
        <taxon>Phialemonium</taxon>
    </lineage>
</organism>
<evidence type="ECO:0000256" key="1">
    <source>
        <dbReference type="SAM" id="MobiDB-lite"/>
    </source>
</evidence>
<evidence type="ECO:0000313" key="2">
    <source>
        <dbReference type="EMBL" id="KAL1844070.1"/>
    </source>
</evidence>
<evidence type="ECO:0000313" key="3">
    <source>
        <dbReference type="Proteomes" id="UP001586593"/>
    </source>
</evidence>
<name>A0ABR3VQI3_9PEZI</name>
<dbReference type="EMBL" id="JAZHXJ010001765">
    <property type="protein sequence ID" value="KAL1844070.1"/>
    <property type="molecule type" value="Genomic_DNA"/>
</dbReference>
<keyword evidence="3" id="KW-1185">Reference proteome</keyword>
<dbReference type="Proteomes" id="UP001586593">
    <property type="component" value="Unassembled WGS sequence"/>
</dbReference>
<feature type="compositionally biased region" description="Basic and acidic residues" evidence="1">
    <location>
        <begin position="42"/>
        <end position="56"/>
    </location>
</feature>
<proteinExistence type="predicted"/>